<proteinExistence type="predicted"/>
<feature type="coiled-coil region" evidence="1">
    <location>
        <begin position="1"/>
        <end position="28"/>
    </location>
</feature>
<dbReference type="Proteomes" id="UP001174677">
    <property type="component" value="Chromosome 14"/>
</dbReference>
<sequence length="777" mass="90730">MEEIYKYLDKVKAEMEKLQDEYRTKSELFECLKKVHEDQLVKFEEAQLQIEEKARVIDAQSVEISEARKCIEFLKSSLHEKELSLKDLSSENEKLRANCREKLHKLEEENKVTVLALDEASSKNKELIQKLCVSNEQIVGLKRQLLDSEKKCLEAEKRAQTSEELAKRDDIIQKLEEDCTNVQEQLKWKQEQFNQLEKAREGFQDQFHLLKEEWERKNSVLLEEISSLQTSLDSQIRISEDFQTRLEMCSQALDHEESRRKVLEIQVSELESRFGYVFNQSLEEKSKLENLTSERDEEIAMLRNLVAKKEALAKEMEYKISQLELRNWELVDSHKVLQEAENSYANALLKVMSDKIKGLEQEHSNCFTNLKEREFEWISQMEQLKLEVNSCECEMKKKEKQMQEVQIEVENLHSAVEILNKANFIMLMVLQSEFSEAYSNLMNANAEIELLNKEKEDKISLLMKQLEMTNNALSRTHLYLEEYHKQVASFLKKVESLDPMELQPTLLEEGLDSHEETVEQEQSIDDHKQIVSLEAAAAVKPEAEVVSTNDRESLLQLAEEEANCTDNLQKAVICLKQESFRRDSEGAILAMLESEQLREQEKISLLKLPNKEEQCTKDLQKQEQNIQQKLSYQEFLPHSKDEAMHHQALLEANILDNEISMNQFWKQQKNTEGRFVFEGVLLQDVMKQNAEREDMLAQVEDICDQIDELCCKDVELMKLLEKILHICEEECRPGTDLKASNELCESQDNADSTFCPSTTKFQAVTYERTPLKELNHS</sequence>
<protein>
    <submittedName>
        <fullName evidence="2">Uncharacterized protein</fullName>
    </submittedName>
</protein>
<name>A0ABQ9L633_HEVBR</name>
<evidence type="ECO:0000313" key="3">
    <source>
        <dbReference type="Proteomes" id="UP001174677"/>
    </source>
</evidence>
<organism evidence="2 3">
    <name type="scientific">Hevea brasiliensis</name>
    <name type="common">Para rubber tree</name>
    <name type="synonym">Siphonia brasiliensis</name>
    <dbReference type="NCBI Taxonomy" id="3981"/>
    <lineage>
        <taxon>Eukaryota</taxon>
        <taxon>Viridiplantae</taxon>
        <taxon>Streptophyta</taxon>
        <taxon>Embryophyta</taxon>
        <taxon>Tracheophyta</taxon>
        <taxon>Spermatophyta</taxon>
        <taxon>Magnoliopsida</taxon>
        <taxon>eudicotyledons</taxon>
        <taxon>Gunneridae</taxon>
        <taxon>Pentapetalae</taxon>
        <taxon>rosids</taxon>
        <taxon>fabids</taxon>
        <taxon>Malpighiales</taxon>
        <taxon>Euphorbiaceae</taxon>
        <taxon>Crotonoideae</taxon>
        <taxon>Micrandreae</taxon>
        <taxon>Hevea</taxon>
    </lineage>
</organism>
<dbReference type="PANTHER" id="PTHR45287:SF3">
    <property type="entry name" value="PROTEIN, PUTATIVE-RELATED"/>
    <property type="match status" value="1"/>
</dbReference>
<reference evidence="2" key="1">
    <citation type="journal article" date="2023" name="Plant Biotechnol. J.">
        <title>Chromosome-level wild Hevea brasiliensis genome provides new tools for genomic-assisted breeding and valuable loci to elevate rubber yield.</title>
        <authorList>
            <person name="Cheng H."/>
            <person name="Song X."/>
            <person name="Hu Y."/>
            <person name="Wu T."/>
            <person name="Yang Q."/>
            <person name="An Z."/>
            <person name="Feng S."/>
            <person name="Deng Z."/>
            <person name="Wu W."/>
            <person name="Zeng X."/>
            <person name="Tu M."/>
            <person name="Wang X."/>
            <person name="Huang H."/>
        </authorList>
    </citation>
    <scope>NUCLEOTIDE SEQUENCE</scope>
    <source>
        <strain evidence="2">MT/VB/25A 57/8</strain>
    </source>
</reference>
<keyword evidence="3" id="KW-1185">Reference proteome</keyword>
<evidence type="ECO:0000256" key="1">
    <source>
        <dbReference type="SAM" id="Coils"/>
    </source>
</evidence>
<keyword evidence="1" id="KW-0175">Coiled coil</keyword>
<feature type="coiled-coil region" evidence="1">
    <location>
        <begin position="381"/>
        <end position="472"/>
    </location>
</feature>
<dbReference type="EMBL" id="JARPOI010000014">
    <property type="protein sequence ID" value="KAJ9159198.1"/>
    <property type="molecule type" value="Genomic_DNA"/>
</dbReference>
<comment type="caution">
    <text evidence="2">The sequence shown here is derived from an EMBL/GenBank/DDBJ whole genome shotgun (WGS) entry which is preliminary data.</text>
</comment>
<dbReference type="InterPro" id="IPR040262">
    <property type="entry name" value="At4g38062-like"/>
</dbReference>
<evidence type="ECO:0000313" key="2">
    <source>
        <dbReference type="EMBL" id="KAJ9159198.1"/>
    </source>
</evidence>
<dbReference type="PANTHER" id="PTHR45287">
    <property type="entry name" value="OS03G0691500 PROTEIN"/>
    <property type="match status" value="1"/>
</dbReference>
<feature type="coiled-coil region" evidence="1">
    <location>
        <begin position="71"/>
        <end position="326"/>
    </location>
</feature>
<accession>A0ABQ9L633</accession>
<gene>
    <name evidence="2" type="ORF">P3X46_024720</name>
</gene>